<dbReference type="Proteomes" id="UP000467305">
    <property type="component" value="Unassembled WGS sequence"/>
</dbReference>
<reference evidence="1 2" key="1">
    <citation type="submission" date="2019-09" db="EMBL/GenBank/DDBJ databases">
        <authorList>
            <person name="Cao W.R."/>
        </authorList>
    </citation>
    <scope>NUCLEOTIDE SEQUENCE [LARGE SCALE GENOMIC DNA]</scope>
    <source>
        <strain evidence="2">a4</strain>
    </source>
</reference>
<gene>
    <name evidence="1" type="ORF">F7018_16485</name>
</gene>
<sequence>MSSTITISSSFKVGLIDSFTTTSLLLEQSVPSCIVAVMTYVPPFNTSKNASVLSTLGSPFKVHS</sequence>
<dbReference type="AlphaFoldDB" id="A0A7J5A7K5"/>
<name>A0A7J5A7K5_9FLAO</name>
<dbReference type="EMBL" id="WAAU01000033">
    <property type="protein sequence ID" value="KAB1153540.1"/>
    <property type="molecule type" value="Genomic_DNA"/>
</dbReference>
<comment type="caution">
    <text evidence="1">The sequence shown here is derived from an EMBL/GenBank/DDBJ whole genome shotgun (WGS) entry which is preliminary data.</text>
</comment>
<keyword evidence="2" id="KW-1185">Reference proteome</keyword>
<evidence type="ECO:0000313" key="2">
    <source>
        <dbReference type="Proteomes" id="UP000467305"/>
    </source>
</evidence>
<evidence type="ECO:0000313" key="1">
    <source>
        <dbReference type="EMBL" id="KAB1153540.1"/>
    </source>
</evidence>
<organism evidence="1 2">
    <name type="scientific">Tenacibaculum aiptasiae</name>
    <dbReference type="NCBI Taxonomy" id="426481"/>
    <lineage>
        <taxon>Bacteria</taxon>
        <taxon>Pseudomonadati</taxon>
        <taxon>Bacteroidota</taxon>
        <taxon>Flavobacteriia</taxon>
        <taxon>Flavobacteriales</taxon>
        <taxon>Flavobacteriaceae</taxon>
        <taxon>Tenacibaculum</taxon>
    </lineage>
</organism>
<proteinExistence type="predicted"/>
<protein>
    <submittedName>
        <fullName evidence="1">Uncharacterized protein</fullName>
    </submittedName>
</protein>
<accession>A0A7J5A7K5</accession>